<dbReference type="InterPro" id="IPR027785">
    <property type="entry name" value="UvrD-like_helicase_C"/>
</dbReference>
<evidence type="ECO:0000259" key="6">
    <source>
        <dbReference type="PROSITE" id="PS51198"/>
    </source>
</evidence>
<dbReference type="PANTHER" id="PTHR11070">
    <property type="entry name" value="UVRD / RECB / PCRA DNA HELICASE FAMILY MEMBER"/>
    <property type="match status" value="1"/>
</dbReference>
<dbReference type="PANTHER" id="PTHR11070:SF45">
    <property type="entry name" value="DNA 3'-5' HELICASE"/>
    <property type="match status" value="1"/>
</dbReference>
<accession>A0A8H9IU03</accession>
<dbReference type="GO" id="GO:0005829">
    <property type="term" value="C:cytosol"/>
    <property type="evidence" value="ECO:0007669"/>
    <property type="project" value="TreeGrafter"/>
</dbReference>
<name>A0A8H9IU03_9PSEU</name>
<evidence type="ECO:0000256" key="2">
    <source>
        <dbReference type="ARBA" id="ARBA00022801"/>
    </source>
</evidence>
<dbReference type="GO" id="GO:0005524">
    <property type="term" value="F:ATP binding"/>
    <property type="evidence" value="ECO:0007669"/>
    <property type="project" value="UniProtKB-UniRule"/>
</dbReference>
<organism evidence="7 8">
    <name type="scientific">Amycolatopsis bartoniae</name>
    <dbReference type="NCBI Taxonomy" id="941986"/>
    <lineage>
        <taxon>Bacteria</taxon>
        <taxon>Bacillati</taxon>
        <taxon>Actinomycetota</taxon>
        <taxon>Actinomycetes</taxon>
        <taxon>Pseudonocardiales</taxon>
        <taxon>Pseudonocardiaceae</taxon>
        <taxon>Amycolatopsis</taxon>
    </lineage>
</organism>
<dbReference type="GO" id="GO:0000725">
    <property type="term" value="P:recombinational repair"/>
    <property type="evidence" value="ECO:0007669"/>
    <property type="project" value="TreeGrafter"/>
</dbReference>
<dbReference type="InterPro" id="IPR000212">
    <property type="entry name" value="DNA_helicase_UvrD/REP"/>
</dbReference>
<dbReference type="InterPro" id="IPR014016">
    <property type="entry name" value="UvrD-like_ATP-bd"/>
</dbReference>
<keyword evidence="2 5" id="KW-0378">Hydrolase</keyword>
<proteinExistence type="predicted"/>
<evidence type="ECO:0000256" key="1">
    <source>
        <dbReference type="ARBA" id="ARBA00022741"/>
    </source>
</evidence>
<gene>
    <name evidence="7" type="ORF">GCM10017566_09150</name>
</gene>
<dbReference type="AlphaFoldDB" id="A0A8H9IU03"/>
<dbReference type="Proteomes" id="UP000658656">
    <property type="component" value="Unassembled WGS sequence"/>
</dbReference>
<dbReference type="EMBL" id="BNAV01000001">
    <property type="protein sequence ID" value="GHF38132.1"/>
    <property type="molecule type" value="Genomic_DNA"/>
</dbReference>
<evidence type="ECO:0000256" key="4">
    <source>
        <dbReference type="ARBA" id="ARBA00022840"/>
    </source>
</evidence>
<dbReference type="Pfam" id="PF13538">
    <property type="entry name" value="UvrD_C_2"/>
    <property type="match status" value="1"/>
</dbReference>
<evidence type="ECO:0000256" key="5">
    <source>
        <dbReference type="PROSITE-ProRule" id="PRU00560"/>
    </source>
</evidence>
<evidence type="ECO:0000313" key="7">
    <source>
        <dbReference type="EMBL" id="GHF38132.1"/>
    </source>
</evidence>
<comment type="caution">
    <text evidence="7">The sequence shown here is derived from an EMBL/GenBank/DDBJ whole genome shotgun (WGS) entry which is preliminary data.</text>
</comment>
<evidence type="ECO:0000313" key="8">
    <source>
        <dbReference type="Proteomes" id="UP000658656"/>
    </source>
</evidence>
<dbReference type="Gene3D" id="3.40.50.300">
    <property type="entry name" value="P-loop containing nucleotide triphosphate hydrolases"/>
    <property type="match status" value="3"/>
</dbReference>
<dbReference type="GO" id="GO:0043138">
    <property type="term" value="F:3'-5' DNA helicase activity"/>
    <property type="evidence" value="ECO:0007669"/>
    <property type="project" value="TreeGrafter"/>
</dbReference>
<keyword evidence="8" id="KW-1185">Reference proteome</keyword>
<evidence type="ECO:0000256" key="3">
    <source>
        <dbReference type="ARBA" id="ARBA00022806"/>
    </source>
</evidence>
<keyword evidence="1 5" id="KW-0547">Nucleotide-binding</keyword>
<feature type="binding site" evidence="5">
    <location>
        <begin position="226"/>
        <end position="233"/>
    </location>
    <ligand>
        <name>ATP</name>
        <dbReference type="ChEBI" id="CHEBI:30616"/>
    </ligand>
</feature>
<keyword evidence="4 5" id="KW-0067">ATP-binding</keyword>
<keyword evidence="3 5" id="KW-0347">Helicase</keyword>
<feature type="domain" description="UvrD-like helicase ATP-binding" evidence="6">
    <location>
        <begin position="205"/>
        <end position="638"/>
    </location>
</feature>
<dbReference type="GO" id="GO:0003677">
    <property type="term" value="F:DNA binding"/>
    <property type="evidence" value="ECO:0007669"/>
    <property type="project" value="InterPro"/>
</dbReference>
<sequence length="779" mass="85455">MVRRLTIHPQTEGGLLLSVSPQREPDSARDLAAEQDYVSLLYRKLDTERETAQRRLAAALHQRGSAPQALTERDVATTTYSERLAQLGSVEQGLCFGRLDFQEGETAYVGRLGLFDEDGDYEPLLLDWRAPAARPFYLATAASPEGVRRRRHIRTLSRKVVALDDEILDLRAADQGQDLGLAGEAALLAALERRRTGEMSDIVATIQAEQDRIIRDELGGVLVVQGGPGTGKTAVALHRAAYLLYTYRQQLATRGVLVVGPNSTFLRYIGQVLPSLGETGVLLSTVDQLFPGVRATGEDTREAAEIKGRAVMVDVLTAAVADRQQVPDEVLEVEFEDGILELDRETCERARAKARATRRPHNLARRVFLDQLLDALAERAAGQLEVDLFAGVPEIPLDEGESADAEVLDAGDHADIRAELAASGKVLAALDALWPKLTPQRLLRTLFASPGRLASAAHGHLTEAEQAHLVRPPKSRWTPADVPLLDELAELLGVDDTEERAERERREREERAYAEGVLDILEQDEELADEEFLRVGDILDAELFAERQQARSELTAAERAARDRRWTFGHVIVDEAQELSPLAWRLLMRRCPSRSMTLVGDVAQTGAPAGASSWAEMLAPYVEDRWRLRELTVNYRTPAEIMDLAAGALARVNPELRAPTSVRESGTEPWQRPLAGASLPSLVEEELRAADGGTVAVLCPAARFAALRAELPQDERLSLLTVDEAKGLEFDGVLVVAPEEVVAASPRGWNDLYVALTRATKRLGVVYTERALEPLVGAG</sequence>
<dbReference type="PROSITE" id="PS51198">
    <property type="entry name" value="UVRD_HELICASE_ATP_BIND"/>
    <property type="match status" value="1"/>
</dbReference>
<dbReference type="GO" id="GO:0016787">
    <property type="term" value="F:hydrolase activity"/>
    <property type="evidence" value="ECO:0007669"/>
    <property type="project" value="UniProtKB-UniRule"/>
</dbReference>
<protein>
    <submittedName>
        <fullName evidence="7">DNA helicase</fullName>
    </submittedName>
</protein>
<reference evidence="7" key="2">
    <citation type="submission" date="2020-09" db="EMBL/GenBank/DDBJ databases">
        <authorList>
            <person name="Sun Q."/>
            <person name="Zhou Y."/>
        </authorList>
    </citation>
    <scope>NUCLEOTIDE SEQUENCE</scope>
    <source>
        <strain evidence="7">CGMCC 4.7679</strain>
    </source>
</reference>
<reference evidence="7" key="1">
    <citation type="journal article" date="2014" name="Int. J. Syst. Evol. Microbiol.">
        <title>Complete genome sequence of Corynebacterium casei LMG S-19264T (=DSM 44701T), isolated from a smear-ripened cheese.</title>
        <authorList>
            <consortium name="US DOE Joint Genome Institute (JGI-PGF)"/>
            <person name="Walter F."/>
            <person name="Albersmeier A."/>
            <person name="Kalinowski J."/>
            <person name="Ruckert C."/>
        </authorList>
    </citation>
    <scope>NUCLEOTIDE SEQUENCE</scope>
    <source>
        <strain evidence="7">CGMCC 4.7679</strain>
    </source>
</reference>
<dbReference type="SUPFAM" id="SSF52540">
    <property type="entry name" value="P-loop containing nucleoside triphosphate hydrolases"/>
    <property type="match status" value="1"/>
</dbReference>
<dbReference type="InterPro" id="IPR027417">
    <property type="entry name" value="P-loop_NTPase"/>
</dbReference>